<feature type="region of interest" description="Disordered" evidence="1">
    <location>
        <begin position="52"/>
        <end position="84"/>
    </location>
</feature>
<feature type="compositionally biased region" description="Basic and acidic residues" evidence="1">
    <location>
        <begin position="73"/>
        <end position="82"/>
    </location>
</feature>
<evidence type="ECO:0000313" key="5">
    <source>
        <dbReference type="Proteomes" id="UP001152759"/>
    </source>
</evidence>
<evidence type="ECO:0000256" key="2">
    <source>
        <dbReference type="SAM" id="SignalP"/>
    </source>
</evidence>
<feature type="chain" id="PRO_5040422038" description="AAA-ATPase-like domain-containing protein" evidence="2">
    <location>
        <begin position="27"/>
        <end position="439"/>
    </location>
</feature>
<evidence type="ECO:0000313" key="4">
    <source>
        <dbReference type="EMBL" id="CAH0394125.1"/>
    </source>
</evidence>
<dbReference type="AlphaFoldDB" id="A0A9P0ALG5"/>
<feature type="domain" description="AAA-ATPase-like" evidence="3">
    <location>
        <begin position="94"/>
        <end position="295"/>
    </location>
</feature>
<keyword evidence="5" id="KW-1185">Reference proteome</keyword>
<feature type="signal peptide" evidence="2">
    <location>
        <begin position="1"/>
        <end position="26"/>
    </location>
</feature>
<sequence length="439" mass="50450">MTIRIVMKRMALVLNMFMIGGPSSHADANWAERHKQHLVGSWAEKNGRLQEPVWPWKGAPNRKTEPSSSSKSHTTDEIESQMKHQSLGLVPSSSDFSEIRHSKAFADKTAFLYEWLTHRPKQWYVTAPPGFGKSTLGTMAVQFLNASVEIVNGVEMFHDKQKTAAYELFQGTEIFEMKEFVDKHFQNYAVVYLDLAPLSNTTEAIFKIDEDFLSQDFHKYLKMAIRKMMSYYPTLHLHHNLTAVERATLEWYLGEMETEVTPVKFWKSASTLARLLRKCFKKDVIVVVDSYDALCKPNILGDITKIIGPYVASYIINFSKMIIQDGQSRVLYLGTFKTIELMLQKPSDLRLQKKTMYTIEHTDFYSDERIAKYFGLSRREVTDILARYSMLDHFSVVDDLLDGHAVLRSPLTLFNTKAVLSYIENKNATPSAVTFAVYR</sequence>
<evidence type="ECO:0000256" key="1">
    <source>
        <dbReference type="SAM" id="MobiDB-lite"/>
    </source>
</evidence>
<keyword evidence="2" id="KW-0732">Signal</keyword>
<evidence type="ECO:0000259" key="3">
    <source>
        <dbReference type="Pfam" id="PF09820"/>
    </source>
</evidence>
<reference evidence="4" key="1">
    <citation type="submission" date="2021-12" db="EMBL/GenBank/DDBJ databases">
        <authorList>
            <person name="King R."/>
        </authorList>
    </citation>
    <scope>NUCLEOTIDE SEQUENCE</scope>
</reference>
<organism evidence="4 5">
    <name type="scientific">Bemisia tabaci</name>
    <name type="common">Sweetpotato whitefly</name>
    <name type="synonym">Aleurodes tabaci</name>
    <dbReference type="NCBI Taxonomy" id="7038"/>
    <lineage>
        <taxon>Eukaryota</taxon>
        <taxon>Metazoa</taxon>
        <taxon>Ecdysozoa</taxon>
        <taxon>Arthropoda</taxon>
        <taxon>Hexapoda</taxon>
        <taxon>Insecta</taxon>
        <taxon>Pterygota</taxon>
        <taxon>Neoptera</taxon>
        <taxon>Paraneoptera</taxon>
        <taxon>Hemiptera</taxon>
        <taxon>Sternorrhyncha</taxon>
        <taxon>Aleyrodoidea</taxon>
        <taxon>Aleyrodidae</taxon>
        <taxon>Aleyrodinae</taxon>
        <taxon>Bemisia</taxon>
    </lineage>
</organism>
<proteinExistence type="predicted"/>
<protein>
    <recommendedName>
        <fullName evidence="3">AAA-ATPase-like domain-containing protein</fullName>
    </recommendedName>
</protein>
<name>A0A9P0ALG5_BEMTA</name>
<dbReference type="PANTHER" id="PTHR34825">
    <property type="entry name" value="CONSERVED PROTEIN, WITH A WEAK D-GALACTARATE DEHYDRATASE/ALTRONATE HYDROLASE DOMAIN"/>
    <property type="match status" value="1"/>
</dbReference>
<dbReference type="InterPro" id="IPR018631">
    <property type="entry name" value="AAA-ATPase-like_dom"/>
</dbReference>
<dbReference type="Proteomes" id="UP001152759">
    <property type="component" value="Chromosome 8"/>
</dbReference>
<accession>A0A9P0ALG5</accession>
<dbReference type="Pfam" id="PF09820">
    <property type="entry name" value="AAA-ATPase_like"/>
    <property type="match status" value="1"/>
</dbReference>
<dbReference type="PANTHER" id="PTHR34825:SF1">
    <property type="entry name" value="AAA-ATPASE-LIKE DOMAIN-CONTAINING PROTEIN"/>
    <property type="match status" value="1"/>
</dbReference>
<dbReference type="KEGG" id="btab:109040908"/>
<dbReference type="EMBL" id="OU963869">
    <property type="protein sequence ID" value="CAH0394125.1"/>
    <property type="molecule type" value="Genomic_DNA"/>
</dbReference>
<gene>
    <name evidence="4" type="ORF">BEMITA_LOCUS12458</name>
</gene>